<evidence type="ECO:0000313" key="2">
    <source>
        <dbReference type="EMBL" id="SDM97439.1"/>
    </source>
</evidence>
<accession>A0A1G9XKR1</accession>
<sequence length="66" mass="7656">MNCPPEDCGGVWGYSNILEILKQPGHEEYDSYIEWLGGVFDPEHFDKDEVNEMLRTKDYGCIELDD</sequence>
<dbReference type="InterPro" id="IPR024047">
    <property type="entry name" value="MM3350-like_sf"/>
</dbReference>
<proteinExistence type="predicted"/>
<dbReference type="Gene3D" id="3.10.290.30">
    <property type="entry name" value="MM3350-like"/>
    <property type="match status" value="1"/>
</dbReference>
<dbReference type="RefSeq" id="WP_090706636.1">
    <property type="nucleotide sequence ID" value="NZ_FNHH01000031.1"/>
</dbReference>
<organism evidence="2 3">
    <name type="scientific">Daejeonella rubra</name>
    <dbReference type="NCBI Taxonomy" id="990371"/>
    <lineage>
        <taxon>Bacteria</taxon>
        <taxon>Pseudomonadati</taxon>
        <taxon>Bacteroidota</taxon>
        <taxon>Sphingobacteriia</taxon>
        <taxon>Sphingobacteriales</taxon>
        <taxon>Sphingobacteriaceae</taxon>
        <taxon>Daejeonella</taxon>
    </lineage>
</organism>
<protein>
    <submittedName>
        <fullName evidence="2">PRiA4b ORF-3-like protein</fullName>
    </submittedName>
</protein>
<dbReference type="SUPFAM" id="SSF159941">
    <property type="entry name" value="MM3350-like"/>
    <property type="match status" value="1"/>
</dbReference>
<name>A0A1G9XKR1_9SPHI</name>
<dbReference type="STRING" id="990371.SAMN05421813_13124"/>
<reference evidence="3" key="1">
    <citation type="submission" date="2016-10" db="EMBL/GenBank/DDBJ databases">
        <authorList>
            <person name="Varghese N."/>
            <person name="Submissions S."/>
        </authorList>
    </citation>
    <scope>NUCLEOTIDE SEQUENCE [LARGE SCALE GENOMIC DNA]</scope>
    <source>
        <strain evidence="3">DSM 24536</strain>
    </source>
</reference>
<dbReference type="PANTHER" id="PTHR41878">
    <property type="entry name" value="LEXA REPRESSOR-RELATED"/>
    <property type="match status" value="1"/>
</dbReference>
<dbReference type="Pfam" id="PF07929">
    <property type="entry name" value="PRiA4_ORF3"/>
    <property type="match status" value="1"/>
</dbReference>
<dbReference type="EMBL" id="FNHH01000031">
    <property type="protein sequence ID" value="SDM97439.1"/>
    <property type="molecule type" value="Genomic_DNA"/>
</dbReference>
<dbReference type="AlphaFoldDB" id="A0A1G9XKR1"/>
<keyword evidence="3" id="KW-1185">Reference proteome</keyword>
<dbReference type="InterPro" id="IPR012912">
    <property type="entry name" value="Plasmid_pRiA4b_Orf3-like"/>
</dbReference>
<evidence type="ECO:0000313" key="3">
    <source>
        <dbReference type="Proteomes" id="UP000199226"/>
    </source>
</evidence>
<evidence type="ECO:0000259" key="1">
    <source>
        <dbReference type="Pfam" id="PF07929"/>
    </source>
</evidence>
<gene>
    <name evidence="2" type="ORF">SAMN05421813_13124</name>
</gene>
<dbReference type="OrthoDB" id="9801392at2"/>
<feature type="domain" description="Plasmid pRiA4b Orf3-like" evidence="1">
    <location>
        <begin position="2"/>
        <end position="48"/>
    </location>
</feature>
<dbReference type="PANTHER" id="PTHR41878:SF1">
    <property type="entry name" value="TNPR PROTEIN"/>
    <property type="match status" value="1"/>
</dbReference>
<dbReference type="Proteomes" id="UP000199226">
    <property type="component" value="Unassembled WGS sequence"/>
</dbReference>